<dbReference type="EMBL" id="UINC01139393">
    <property type="protein sequence ID" value="SVD25914.1"/>
    <property type="molecule type" value="Genomic_DNA"/>
</dbReference>
<accession>A0A382TV30</accession>
<organism evidence="1">
    <name type="scientific">marine metagenome</name>
    <dbReference type="NCBI Taxonomy" id="408172"/>
    <lineage>
        <taxon>unclassified sequences</taxon>
        <taxon>metagenomes</taxon>
        <taxon>ecological metagenomes</taxon>
    </lineage>
</organism>
<feature type="non-terminal residue" evidence="1">
    <location>
        <position position="234"/>
    </location>
</feature>
<name>A0A382TV30_9ZZZZ</name>
<dbReference type="SUPFAM" id="SSF53474">
    <property type="entry name" value="alpha/beta-Hydrolases"/>
    <property type="match status" value="1"/>
</dbReference>
<evidence type="ECO:0000313" key="1">
    <source>
        <dbReference type="EMBL" id="SVD25914.1"/>
    </source>
</evidence>
<sequence length="234" mass="26154">MVSFGWGQVYDYSATPHGSDGYNIANFRIYVPESVDTVYGIYTSMTHLGGDSRAIVNDTDMRALCTESQFALMGVQVDNMHMETGVGNALLDAQSDFAQQSGHPEIEFSPLYFEGYSWGGQWSYHFTVWRPDLVIGFVTMKGGYHDTTDAGLAVNVPGYMFIGENDLDYRITNLTGIFLDHRPLDALWTLAMEQGAGHTRITDRTLLDTYFHHVISLRVPDEISIHEPVALLPV</sequence>
<protein>
    <submittedName>
        <fullName evidence="1">Uncharacterized protein</fullName>
    </submittedName>
</protein>
<reference evidence="1" key="1">
    <citation type="submission" date="2018-05" db="EMBL/GenBank/DDBJ databases">
        <authorList>
            <person name="Lanie J.A."/>
            <person name="Ng W.-L."/>
            <person name="Kazmierczak K.M."/>
            <person name="Andrzejewski T.M."/>
            <person name="Davidsen T.M."/>
            <person name="Wayne K.J."/>
            <person name="Tettelin H."/>
            <person name="Glass J.I."/>
            <person name="Rusch D."/>
            <person name="Podicherti R."/>
            <person name="Tsui H.-C.T."/>
            <person name="Winkler M.E."/>
        </authorList>
    </citation>
    <scope>NUCLEOTIDE SEQUENCE</scope>
</reference>
<dbReference type="InterPro" id="IPR029058">
    <property type="entry name" value="AB_hydrolase_fold"/>
</dbReference>
<dbReference type="AlphaFoldDB" id="A0A382TV30"/>
<proteinExistence type="predicted"/>
<gene>
    <name evidence="1" type="ORF">METZ01_LOCUS378768</name>
</gene>
<dbReference type="Gene3D" id="3.40.50.1820">
    <property type="entry name" value="alpha/beta hydrolase"/>
    <property type="match status" value="1"/>
</dbReference>